<dbReference type="SMART" id="SM00155">
    <property type="entry name" value="PLDc"/>
    <property type="match status" value="2"/>
</dbReference>
<evidence type="ECO:0000313" key="4">
    <source>
        <dbReference type="Proteomes" id="UP000529637"/>
    </source>
</evidence>
<dbReference type="GO" id="GO:0032049">
    <property type="term" value="P:cardiolipin biosynthetic process"/>
    <property type="evidence" value="ECO:0007669"/>
    <property type="project" value="UniProtKB-ARBA"/>
</dbReference>
<evidence type="ECO:0000259" key="2">
    <source>
        <dbReference type="PROSITE" id="PS50035"/>
    </source>
</evidence>
<evidence type="ECO:0000313" key="3">
    <source>
        <dbReference type="EMBL" id="NUZ04162.1"/>
    </source>
</evidence>
<feature type="transmembrane region" description="Helical" evidence="1">
    <location>
        <begin position="41"/>
        <end position="63"/>
    </location>
</feature>
<dbReference type="PROSITE" id="PS50035">
    <property type="entry name" value="PLD"/>
    <property type="match status" value="2"/>
</dbReference>
<dbReference type="PANTHER" id="PTHR21248">
    <property type="entry name" value="CARDIOLIPIN SYNTHASE"/>
    <property type="match status" value="1"/>
</dbReference>
<feature type="domain" description="PLD phosphodiesterase" evidence="2">
    <location>
        <begin position="437"/>
        <end position="464"/>
    </location>
</feature>
<evidence type="ECO:0000256" key="1">
    <source>
        <dbReference type="SAM" id="Phobius"/>
    </source>
</evidence>
<dbReference type="SUPFAM" id="SSF56024">
    <property type="entry name" value="Phospholipase D/nuclease"/>
    <property type="match status" value="2"/>
</dbReference>
<dbReference type="Gene3D" id="3.30.870.10">
    <property type="entry name" value="Endonuclease Chain A"/>
    <property type="match status" value="2"/>
</dbReference>
<protein>
    <submittedName>
        <fullName evidence="3">Cardiolipin synthase</fullName>
    </submittedName>
</protein>
<reference evidence="3 4" key="1">
    <citation type="submission" date="2020-06" db="EMBL/GenBank/DDBJ databases">
        <title>Schlegella sp. ID0723 isolated from air conditioner.</title>
        <authorList>
            <person name="Kim D.Y."/>
            <person name="Kim D.-U."/>
        </authorList>
    </citation>
    <scope>NUCLEOTIDE SEQUENCE [LARGE SCALE GENOMIC DNA]</scope>
    <source>
        <strain evidence="3 4">ID0723</strain>
    </source>
</reference>
<sequence length="521" mass="55694">MPFEDALLRQWLTLHGVVVAIALVFYVTVSRAFPQRRDPSAAVGWVIALALLPYLALPLFVMFGSRKLLLRDPPPPRGAAVAGADDGALPALWAQRLGRAMGLADATGYERLSVHADGAAALRALHEVIASAERTLDVSTFILAQDRVGEPVIDALKARARAGVRTRLLIDGIGALLGGRVDVAGLRAAGVEVVKFVPPFRSILRGRANLRNHRKLVIADSRRFWCGGRNLAAPYFELPSAGRPLARPADSGWHDLSFDCAGPLAADARRLFDLDWAYATRAPLGPRSPLLGAGAPAHARAAAPAIPAAATALASVSPMAAATALTAPPQSDLAPPPEGDRAAAPLAQLVPSGPDQVDDTVQVLLVSGAFIARRRIVAVTPYFVPDAGLQQALTLAARRGVEIDLVLPARSNHRLADLARNRPLRELHAAGARVWLTPHMVHAKAVVIDDEIALVGSANLDARSLFLNYELMVAFYESRDIGRFADWIERERAAARPYVAKAPGLLRDLAEGLVIWLAFQL</sequence>
<accession>A0A7Y6NJ75</accession>
<keyword evidence="4" id="KW-1185">Reference proteome</keyword>
<name>A0A7Y6NJ75_9BURK</name>
<organism evidence="3 4">
    <name type="scientific">Piscinibacter koreensis</name>
    <dbReference type="NCBI Taxonomy" id="2742824"/>
    <lineage>
        <taxon>Bacteria</taxon>
        <taxon>Pseudomonadati</taxon>
        <taxon>Pseudomonadota</taxon>
        <taxon>Betaproteobacteria</taxon>
        <taxon>Burkholderiales</taxon>
        <taxon>Sphaerotilaceae</taxon>
        <taxon>Piscinibacter</taxon>
    </lineage>
</organism>
<keyword evidence="1" id="KW-1133">Transmembrane helix</keyword>
<feature type="transmembrane region" description="Helical" evidence="1">
    <location>
        <begin position="12"/>
        <end position="29"/>
    </location>
</feature>
<feature type="domain" description="PLD phosphodiesterase" evidence="2">
    <location>
        <begin position="208"/>
        <end position="235"/>
    </location>
</feature>
<dbReference type="AlphaFoldDB" id="A0A7Y6NJ75"/>
<dbReference type="InterPro" id="IPR001736">
    <property type="entry name" value="PLipase_D/transphosphatidylase"/>
</dbReference>
<keyword evidence="1" id="KW-0812">Transmembrane</keyword>
<dbReference type="EMBL" id="JABWMJ010000001">
    <property type="protein sequence ID" value="NUZ04162.1"/>
    <property type="molecule type" value="Genomic_DNA"/>
</dbReference>
<proteinExistence type="predicted"/>
<comment type="caution">
    <text evidence="3">The sequence shown here is derived from an EMBL/GenBank/DDBJ whole genome shotgun (WGS) entry which is preliminary data.</text>
</comment>
<dbReference type="RefSeq" id="WP_176064890.1">
    <property type="nucleotide sequence ID" value="NZ_JABWMJ010000001.1"/>
</dbReference>
<dbReference type="InterPro" id="IPR025202">
    <property type="entry name" value="PLD-like_dom"/>
</dbReference>
<dbReference type="Proteomes" id="UP000529637">
    <property type="component" value="Unassembled WGS sequence"/>
</dbReference>
<gene>
    <name evidence="3" type="ORF">HQN59_00155</name>
</gene>
<dbReference type="GO" id="GO:0030572">
    <property type="term" value="F:phosphatidyltransferase activity"/>
    <property type="evidence" value="ECO:0007669"/>
    <property type="project" value="UniProtKB-ARBA"/>
</dbReference>
<dbReference type="PANTHER" id="PTHR21248:SF22">
    <property type="entry name" value="PHOSPHOLIPASE D"/>
    <property type="match status" value="1"/>
</dbReference>
<dbReference type="Pfam" id="PF13091">
    <property type="entry name" value="PLDc_2"/>
    <property type="match status" value="2"/>
</dbReference>
<keyword evidence="1" id="KW-0472">Membrane</keyword>